<dbReference type="GeneID" id="44296246"/>
<feature type="domain" description="Fe2OG dioxygenase" evidence="4">
    <location>
        <begin position="180"/>
        <end position="284"/>
    </location>
</feature>
<comment type="similarity">
    <text evidence="3">Belongs to the iron/ascorbate-dependent oxidoreductase family.</text>
</comment>
<dbReference type="PROSITE" id="PS51471">
    <property type="entry name" value="FE2OG_OXY"/>
    <property type="match status" value="1"/>
</dbReference>
<dbReference type="Gene3D" id="2.60.120.330">
    <property type="entry name" value="B-lactam Antibiotic, Isopenicillin N Synthase, Chain"/>
    <property type="match status" value="1"/>
</dbReference>
<dbReference type="InterPro" id="IPR050231">
    <property type="entry name" value="Iron_ascorbate_oxido_reductase"/>
</dbReference>
<dbReference type="PANTHER" id="PTHR47990">
    <property type="entry name" value="2-OXOGLUTARATE (2OG) AND FE(II)-DEPENDENT OXYGENASE SUPERFAMILY PROTEIN-RELATED"/>
    <property type="match status" value="1"/>
</dbReference>
<evidence type="ECO:0000313" key="5">
    <source>
        <dbReference type="EMBL" id="CQD02448.1"/>
    </source>
</evidence>
<evidence type="ECO:0000313" key="8">
    <source>
        <dbReference type="Proteomes" id="UP000193811"/>
    </source>
</evidence>
<dbReference type="RefSeq" id="WP_085140775.1">
    <property type="nucleotide sequence ID" value="NZ_JACKVA010000035.1"/>
</dbReference>
<name>A0A0U1CX12_9MYCO</name>
<evidence type="ECO:0000313" key="7">
    <source>
        <dbReference type="Proteomes" id="UP000182227"/>
    </source>
</evidence>
<keyword evidence="3" id="KW-0408">Iron</keyword>
<dbReference type="Proteomes" id="UP000193811">
    <property type="component" value="Unassembled WGS sequence"/>
</dbReference>
<dbReference type="EMBL" id="LQOP01000014">
    <property type="protein sequence ID" value="ORV27647.1"/>
    <property type="molecule type" value="Genomic_DNA"/>
</dbReference>
<comment type="pathway">
    <text evidence="1">Antibiotic biosynthesis.</text>
</comment>
<dbReference type="SUPFAM" id="SSF51197">
    <property type="entry name" value="Clavaminate synthase-like"/>
    <property type="match status" value="1"/>
</dbReference>
<dbReference type="InterPro" id="IPR044861">
    <property type="entry name" value="IPNS-like_FE2OG_OXY"/>
</dbReference>
<protein>
    <submittedName>
        <fullName evidence="5">Oxidoreductase, 2OG-Fe(II) oxygenase</fullName>
    </submittedName>
</protein>
<evidence type="ECO:0000256" key="3">
    <source>
        <dbReference type="RuleBase" id="RU003682"/>
    </source>
</evidence>
<evidence type="ECO:0000256" key="2">
    <source>
        <dbReference type="ARBA" id="ARBA00023194"/>
    </source>
</evidence>
<accession>A0A0U1CX12</accession>
<evidence type="ECO:0000259" key="4">
    <source>
        <dbReference type="PROSITE" id="PS51471"/>
    </source>
</evidence>
<reference evidence="5 7" key="1">
    <citation type="submission" date="2015-03" db="EMBL/GenBank/DDBJ databases">
        <authorList>
            <person name="Murphy D."/>
        </authorList>
    </citation>
    <scope>NUCLEOTIDE SEQUENCE [LARGE SCALE GENOMIC DNA]</scope>
    <source>
        <strain evidence="5 7">D16</strain>
    </source>
</reference>
<dbReference type="InterPro" id="IPR027443">
    <property type="entry name" value="IPNS-like_sf"/>
</dbReference>
<sequence>MTVNIIGSNAVDVIDISPFFTGDRDQRQAVARRVDAACRTLGFLVVTNHGVSEQLIDQMRTVAEDFFRLPAEVKLQYRSVAGGPGYQPPQTTALGRTRGGDVPQDLKEGFRMLPPHRAPGAGEESRWFQRNVWPDEVPAYGATAVAYFQALSGLAGSLLRIMATALDLPEDFFDSKIDHHISRLSALHYPAIAEEPEPEQFGAGAHTDYGSLTILHKESTTQGLQIQRPDSTWFDVSAPAGSFIVNIGDLLADWTNERWVSTVHRVVQHPGQTGNISLAFFHQPNHDALIEPISSCVDAEHPARHLPTTSGAHLLAKLSIQEGSSPRN</sequence>
<dbReference type="Pfam" id="PF03171">
    <property type="entry name" value="2OG-FeII_Oxy"/>
    <property type="match status" value="1"/>
</dbReference>
<dbReference type="AlphaFoldDB" id="A0A0U1CX12"/>
<reference evidence="6 8" key="2">
    <citation type="submission" date="2016-01" db="EMBL/GenBank/DDBJ databases">
        <title>The new phylogeny of the genus Mycobacterium.</title>
        <authorList>
            <person name="Tarcisio F."/>
            <person name="Conor M."/>
            <person name="Antonella G."/>
            <person name="Elisabetta G."/>
            <person name="Giulia F.S."/>
            <person name="Sara T."/>
            <person name="Anna F."/>
            <person name="Clotilde B."/>
            <person name="Roberto B."/>
            <person name="Veronica D.S."/>
            <person name="Fabio R."/>
            <person name="Monica P."/>
            <person name="Olivier J."/>
            <person name="Enrico T."/>
            <person name="Nicola S."/>
        </authorList>
    </citation>
    <scope>NUCLEOTIDE SEQUENCE [LARGE SCALE GENOMIC DNA]</scope>
    <source>
        <strain evidence="6 8">CCUG 50187</strain>
    </source>
</reference>
<evidence type="ECO:0000313" key="6">
    <source>
        <dbReference type="EMBL" id="ORV27647.1"/>
    </source>
</evidence>
<gene>
    <name evidence="6" type="ORF">AWB98_12365</name>
    <name evidence="5" type="ORF">BN970_00142</name>
</gene>
<dbReference type="GO" id="GO:0016491">
    <property type="term" value="F:oxidoreductase activity"/>
    <property type="evidence" value="ECO:0007669"/>
    <property type="project" value="UniProtKB-KW"/>
</dbReference>
<keyword evidence="2" id="KW-0045">Antibiotic biosynthesis</keyword>
<dbReference type="Proteomes" id="UP000182227">
    <property type="component" value="Unassembled WGS sequence"/>
</dbReference>
<dbReference type="GO" id="GO:0046872">
    <property type="term" value="F:metal ion binding"/>
    <property type="evidence" value="ECO:0007669"/>
    <property type="project" value="UniProtKB-KW"/>
</dbReference>
<keyword evidence="3" id="KW-0479">Metal-binding</keyword>
<evidence type="ECO:0000256" key="1">
    <source>
        <dbReference type="ARBA" id="ARBA00004792"/>
    </source>
</evidence>
<dbReference type="Pfam" id="PF14226">
    <property type="entry name" value="DIOX_N"/>
    <property type="match status" value="1"/>
</dbReference>
<keyword evidence="8" id="KW-1185">Reference proteome</keyword>
<proteinExistence type="inferred from homology"/>
<keyword evidence="3" id="KW-0560">Oxidoreductase</keyword>
<dbReference type="InterPro" id="IPR005123">
    <property type="entry name" value="Oxoglu/Fe-dep_dioxygenase_dom"/>
</dbReference>
<dbReference type="GO" id="GO:0017000">
    <property type="term" value="P:antibiotic biosynthetic process"/>
    <property type="evidence" value="ECO:0007669"/>
    <property type="project" value="UniProtKB-KW"/>
</dbReference>
<dbReference type="InterPro" id="IPR026992">
    <property type="entry name" value="DIOX_N"/>
</dbReference>
<dbReference type="EMBL" id="CTEF01000001">
    <property type="protein sequence ID" value="CQD02448.1"/>
    <property type="molecule type" value="Genomic_DNA"/>
</dbReference>
<organism evidence="5 7">
    <name type="scientific">Mycolicibacterium conceptionense</name>
    <dbReference type="NCBI Taxonomy" id="451644"/>
    <lineage>
        <taxon>Bacteria</taxon>
        <taxon>Bacillati</taxon>
        <taxon>Actinomycetota</taxon>
        <taxon>Actinomycetes</taxon>
        <taxon>Mycobacteriales</taxon>
        <taxon>Mycobacteriaceae</taxon>
        <taxon>Mycolicibacterium</taxon>
    </lineage>
</organism>